<name>A0A667GGY8_LYNCA</name>
<dbReference type="GO" id="GO:0006089">
    <property type="term" value="P:lactate metabolic process"/>
    <property type="evidence" value="ECO:0007669"/>
    <property type="project" value="TreeGrafter"/>
</dbReference>
<dbReference type="SUPFAM" id="SSF51735">
    <property type="entry name" value="NAD(P)-binding Rossmann-fold domains"/>
    <property type="match status" value="1"/>
</dbReference>
<evidence type="ECO:0000313" key="2">
    <source>
        <dbReference type="Ensembl" id="ENSLCNP00005007408.1"/>
    </source>
</evidence>
<dbReference type="AlphaFoldDB" id="A0A667GGY8"/>
<dbReference type="InterPro" id="IPR001236">
    <property type="entry name" value="Lactate/malate_DH_N"/>
</dbReference>
<dbReference type="PANTHER" id="PTHR43128:SF10">
    <property type="entry name" value="L-LACTATE DEHYDROGENASE A CHAIN"/>
    <property type="match status" value="1"/>
</dbReference>
<dbReference type="InterPro" id="IPR036291">
    <property type="entry name" value="NAD(P)-bd_dom_sf"/>
</dbReference>
<protein>
    <recommendedName>
        <fullName evidence="1">Lactate/malate dehydrogenase N-terminal domain-containing protein</fullName>
    </recommendedName>
</protein>
<feature type="domain" description="Lactate/malate dehydrogenase N-terminal" evidence="1">
    <location>
        <begin position="22"/>
        <end position="94"/>
    </location>
</feature>
<proteinExistence type="predicted"/>
<dbReference type="GO" id="GO:0004459">
    <property type="term" value="F:L-lactate dehydrogenase (NAD+) activity"/>
    <property type="evidence" value="ECO:0007669"/>
    <property type="project" value="TreeGrafter"/>
</dbReference>
<reference evidence="2" key="2">
    <citation type="submission" date="2025-09" db="UniProtKB">
        <authorList>
            <consortium name="Ensembl"/>
        </authorList>
    </citation>
    <scope>IDENTIFICATION</scope>
</reference>
<reference evidence="2" key="1">
    <citation type="submission" date="2025-08" db="UniProtKB">
        <authorList>
            <consortium name="Ensembl"/>
        </authorList>
    </citation>
    <scope>IDENTIFICATION</scope>
</reference>
<dbReference type="Pfam" id="PF00056">
    <property type="entry name" value="Ldh_1_N"/>
    <property type="match status" value="1"/>
</dbReference>
<keyword evidence="3" id="KW-1185">Reference proteome</keyword>
<dbReference type="PANTHER" id="PTHR43128">
    <property type="entry name" value="L-2-HYDROXYCARBOXYLATE DEHYDROGENASE (NAD(P)(+))"/>
    <property type="match status" value="1"/>
</dbReference>
<evidence type="ECO:0000313" key="3">
    <source>
        <dbReference type="Proteomes" id="UP000472241"/>
    </source>
</evidence>
<dbReference type="Ensembl" id="ENSLCNT00005008306.1">
    <property type="protein sequence ID" value="ENSLCNP00005007408.1"/>
    <property type="gene ID" value="ENSLCNG00005004854.1"/>
</dbReference>
<organism evidence="2 3">
    <name type="scientific">Lynx canadensis</name>
    <name type="common">Canada lynx</name>
    <name type="synonym">Felis canadensis</name>
    <dbReference type="NCBI Taxonomy" id="61383"/>
    <lineage>
        <taxon>Eukaryota</taxon>
        <taxon>Metazoa</taxon>
        <taxon>Chordata</taxon>
        <taxon>Craniata</taxon>
        <taxon>Vertebrata</taxon>
        <taxon>Euteleostomi</taxon>
        <taxon>Mammalia</taxon>
        <taxon>Eutheria</taxon>
        <taxon>Laurasiatheria</taxon>
        <taxon>Carnivora</taxon>
        <taxon>Feliformia</taxon>
        <taxon>Felidae</taxon>
        <taxon>Felinae</taxon>
        <taxon>Lynx</taxon>
    </lineage>
</organism>
<dbReference type="PROSITE" id="PS51257">
    <property type="entry name" value="PROKAR_LIPOPROTEIN"/>
    <property type="match status" value="1"/>
</dbReference>
<sequence>MATLKDQLIQKLLKEDHNPQNKITVVGVHAVGTACAISILMKDLADKLKGEMMDLQHGNLFPRTPKIVSGKDYHVTANSKLVIITAGACQQEGEKSVP</sequence>
<dbReference type="Proteomes" id="UP000472241">
    <property type="component" value="Unplaced"/>
</dbReference>
<evidence type="ECO:0000259" key="1">
    <source>
        <dbReference type="Pfam" id="PF00056"/>
    </source>
</evidence>
<dbReference type="Gene3D" id="3.40.50.720">
    <property type="entry name" value="NAD(P)-binding Rossmann-like Domain"/>
    <property type="match status" value="1"/>
</dbReference>
<accession>A0A667GGY8</accession>